<dbReference type="EMBL" id="CH473948">
    <property type="protein sequence ID" value="EDM05229.1"/>
    <property type="molecule type" value="Genomic_DNA"/>
</dbReference>
<feature type="transmembrane region" description="Helical" evidence="1">
    <location>
        <begin position="27"/>
        <end position="45"/>
    </location>
</feature>
<keyword evidence="1" id="KW-0472">Membrane</keyword>
<reference evidence="2 3" key="1">
    <citation type="submission" date="2005-07" db="EMBL/GenBank/DDBJ databases">
        <authorList>
            <person name="Mural R.J."/>
            <person name="Li P.W."/>
            <person name="Adams M.D."/>
            <person name="Amanatides P.G."/>
            <person name="Baden-Tillson H."/>
            <person name="Barnstead M."/>
            <person name="Chin S.H."/>
            <person name="Dew I."/>
            <person name="Evans C.A."/>
            <person name="Ferriera S."/>
            <person name="Flanigan M."/>
            <person name="Fosler C."/>
            <person name="Glodek A."/>
            <person name="Gu Z."/>
            <person name="Holt R.A."/>
            <person name="Jennings D."/>
            <person name="Kraft C.L."/>
            <person name="Lu F."/>
            <person name="Nguyen T."/>
            <person name="Nusskern D.R."/>
            <person name="Pfannkoch C.M."/>
            <person name="Sitter C."/>
            <person name="Sutton G.G."/>
            <person name="Venter J.C."/>
            <person name="Wang Z."/>
            <person name="Woodage T."/>
            <person name="Zheng X.H."/>
            <person name="Zhong F."/>
        </authorList>
    </citation>
    <scope>NUCLEOTIDE SEQUENCE [LARGE SCALE GENOMIC DNA]</scope>
    <source>
        <strain>BN</strain>
        <strain evidence="3">Sprague-Dawley</strain>
    </source>
</reference>
<evidence type="ECO:0000313" key="2">
    <source>
        <dbReference type="EMBL" id="EDM05229.1"/>
    </source>
</evidence>
<proteinExistence type="predicted"/>
<keyword evidence="1" id="KW-1133">Transmembrane helix</keyword>
<dbReference type="AlphaFoldDB" id="A6HGS4"/>
<keyword evidence="1" id="KW-0812">Transmembrane</keyword>
<organism evidence="2 3">
    <name type="scientific">Rattus norvegicus</name>
    <name type="common">Rat</name>
    <dbReference type="NCBI Taxonomy" id="10116"/>
    <lineage>
        <taxon>Eukaryota</taxon>
        <taxon>Metazoa</taxon>
        <taxon>Chordata</taxon>
        <taxon>Craniata</taxon>
        <taxon>Vertebrata</taxon>
        <taxon>Euteleostomi</taxon>
        <taxon>Mammalia</taxon>
        <taxon>Eutheria</taxon>
        <taxon>Euarchontoglires</taxon>
        <taxon>Glires</taxon>
        <taxon>Rodentia</taxon>
        <taxon>Myomorpha</taxon>
        <taxon>Muroidea</taxon>
        <taxon>Muridae</taxon>
        <taxon>Murinae</taxon>
        <taxon>Rattus</taxon>
    </lineage>
</organism>
<name>A6HGS4_RAT</name>
<evidence type="ECO:0000256" key="1">
    <source>
        <dbReference type="SAM" id="Phobius"/>
    </source>
</evidence>
<accession>A6HGS4</accession>
<evidence type="ECO:0000313" key="3">
    <source>
        <dbReference type="Proteomes" id="UP000234681"/>
    </source>
</evidence>
<sequence length="48" mass="5554">MLGARNSKSDREEPRSAAELSVTLRSWWLGFCCVLHTLLFVRLTYRSP</sequence>
<protein>
    <submittedName>
        <fullName evidence="2">RCG34584</fullName>
    </submittedName>
</protein>
<dbReference type="Proteomes" id="UP000234681">
    <property type="component" value="Chromosome 10"/>
</dbReference>
<gene>
    <name evidence="2" type="ORF">rCG_34584</name>
</gene>